<dbReference type="Pfam" id="PF06486">
    <property type="entry name" value="DUF1093"/>
    <property type="match status" value="1"/>
</dbReference>
<keyword evidence="1" id="KW-0472">Membrane</keyword>
<evidence type="ECO:0000313" key="3">
    <source>
        <dbReference type="Proteomes" id="UP001262817"/>
    </source>
</evidence>
<dbReference type="RefSeq" id="WP_376713514.1">
    <property type="nucleotide sequence ID" value="NZ_JARPXR010000025.1"/>
</dbReference>
<name>A0AAJ2IXX3_9LACT</name>
<dbReference type="InterPro" id="IPR036166">
    <property type="entry name" value="YxeA-like_sf"/>
</dbReference>
<keyword evidence="1" id="KW-0812">Transmembrane</keyword>
<dbReference type="InterPro" id="IPR006542">
    <property type="entry name" value="DUF1093"/>
</dbReference>
<keyword evidence="1" id="KW-1133">Transmembrane helix</keyword>
<evidence type="ECO:0000256" key="1">
    <source>
        <dbReference type="SAM" id="Phobius"/>
    </source>
</evidence>
<proteinExistence type="predicted"/>
<comment type="caution">
    <text evidence="2">The sequence shown here is derived from an EMBL/GenBank/DDBJ whole genome shotgun (WGS) entry which is preliminary data.</text>
</comment>
<gene>
    <name evidence="2" type="ORF">P7D17_11080</name>
</gene>
<accession>A0AAJ2IXX3</accession>
<dbReference type="AlphaFoldDB" id="A0AAJ2IXX3"/>
<reference evidence="2" key="1">
    <citation type="submission" date="2023-03" db="EMBL/GenBank/DDBJ databases">
        <authorList>
            <person name="Shen W."/>
            <person name="Cai J."/>
        </authorList>
    </citation>
    <scope>NUCLEOTIDE SEQUENCE</scope>
    <source>
        <strain evidence="2">P86-2</strain>
    </source>
</reference>
<dbReference type="NCBIfam" id="TIGR01655">
    <property type="entry name" value="yxeA_fam"/>
    <property type="match status" value="1"/>
</dbReference>
<dbReference type="PANTHER" id="PTHR36433">
    <property type="entry name" value="HYPOTHETICAL CYTOSOLIC PROTEIN"/>
    <property type="match status" value="1"/>
</dbReference>
<dbReference type="SUPFAM" id="SSF159121">
    <property type="entry name" value="BC4932-like"/>
    <property type="match status" value="1"/>
</dbReference>
<evidence type="ECO:0000313" key="2">
    <source>
        <dbReference type="EMBL" id="MDT2584621.1"/>
    </source>
</evidence>
<organism evidence="2 3">
    <name type="scientific">Lactococcus petauri</name>
    <dbReference type="NCBI Taxonomy" id="1940789"/>
    <lineage>
        <taxon>Bacteria</taxon>
        <taxon>Bacillati</taxon>
        <taxon>Bacillota</taxon>
        <taxon>Bacilli</taxon>
        <taxon>Lactobacillales</taxon>
        <taxon>Streptococcaceae</taxon>
        <taxon>Lactococcus</taxon>
    </lineage>
</organism>
<feature type="transmembrane region" description="Helical" evidence="1">
    <location>
        <begin position="7"/>
        <end position="24"/>
    </location>
</feature>
<dbReference type="Proteomes" id="UP001262817">
    <property type="component" value="Unassembled WGS sequence"/>
</dbReference>
<dbReference type="EMBL" id="JARPXR010000025">
    <property type="protein sequence ID" value="MDT2584621.1"/>
    <property type="molecule type" value="Genomic_DNA"/>
</dbReference>
<dbReference type="Gene3D" id="2.40.50.480">
    <property type="match status" value="1"/>
</dbReference>
<sequence>MDDIKEFVISIGTLIAVIVIGFFGSKIYNENNPGELGAVVDQLNPFISQSEVYVKTKSYDDINKDDMYSYTQTAADETGKTRKIIFTSSKELKKGHYLKLSNKGTHINSYEEVQKEQVPEKALKAIDNK</sequence>
<dbReference type="PANTHER" id="PTHR36433:SF2">
    <property type="entry name" value="YXEA FAMILY PROTEIN"/>
    <property type="match status" value="1"/>
</dbReference>
<protein>
    <submittedName>
        <fullName evidence="2">YxeA family protein</fullName>
    </submittedName>
</protein>